<dbReference type="Proteomes" id="UP001518140">
    <property type="component" value="Unassembled WGS sequence"/>
</dbReference>
<protein>
    <submittedName>
        <fullName evidence="2">LysR family transcriptional regulator</fullName>
    </submittedName>
</protein>
<dbReference type="InterPro" id="IPR000847">
    <property type="entry name" value="LysR_HTH_N"/>
</dbReference>
<organism evidence="2 3">
    <name type="scientific">Streptomyces ureilyticus</name>
    <dbReference type="NCBI Taxonomy" id="1775131"/>
    <lineage>
        <taxon>Bacteria</taxon>
        <taxon>Bacillati</taxon>
        <taxon>Actinomycetota</taxon>
        <taxon>Actinomycetes</taxon>
        <taxon>Kitasatosporales</taxon>
        <taxon>Streptomycetaceae</taxon>
        <taxon>Streptomyces</taxon>
    </lineage>
</organism>
<feature type="domain" description="HTH lysR-type" evidence="1">
    <location>
        <begin position="36"/>
        <end position="94"/>
    </location>
</feature>
<keyword evidence="3" id="KW-1185">Reference proteome</keyword>
<proteinExistence type="predicted"/>
<name>A0ABX0DMG5_9ACTN</name>
<accession>A0ABX0DMG5</accession>
<dbReference type="InterPro" id="IPR036388">
    <property type="entry name" value="WH-like_DNA-bd_sf"/>
</dbReference>
<dbReference type="Gene3D" id="1.10.10.10">
    <property type="entry name" value="Winged helix-like DNA-binding domain superfamily/Winged helix DNA-binding domain"/>
    <property type="match status" value="1"/>
</dbReference>
<evidence type="ECO:0000313" key="2">
    <source>
        <dbReference type="EMBL" id="NGO43077.1"/>
    </source>
</evidence>
<evidence type="ECO:0000313" key="3">
    <source>
        <dbReference type="Proteomes" id="UP001518140"/>
    </source>
</evidence>
<dbReference type="SUPFAM" id="SSF46785">
    <property type="entry name" value="Winged helix' DNA-binding domain"/>
    <property type="match status" value="1"/>
</dbReference>
<reference evidence="2 3" key="1">
    <citation type="submission" date="2020-02" db="EMBL/GenBank/DDBJ databases">
        <title>Whole-genome analyses of novel actinobacteria.</title>
        <authorList>
            <person name="Sahin N."/>
            <person name="Tokatli A."/>
        </authorList>
    </citation>
    <scope>NUCLEOTIDE SEQUENCE [LARGE SCALE GENOMIC DNA]</scope>
    <source>
        <strain evidence="2 3">YC419</strain>
    </source>
</reference>
<sequence length="123" mass="13338">MAADELLDGVGHEGGVIDQLLAVSRVQREEPCARDWLTRFAAAARYPTLRDAAAGLGINHATLYSQVRRLTRDLGGPLLTHAYRDHPMRLTALGAAVVDAIADLNVGHREDRSGWPTQSAQLT</sequence>
<comment type="caution">
    <text evidence="2">The sequence shown here is derived from an EMBL/GenBank/DDBJ whole genome shotgun (WGS) entry which is preliminary data.</text>
</comment>
<evidence type="ECO:0000259" key="1">
    <source>
        <dbReference type="Pfam" id="PF00126"/>
    </source>
</evidence>
<dbReference type="EMBL" id="JAAKZX010000032">
    <property type="protein sequence ID" value="NGO43077.1"/>
    <property type="molecule type" value="Genomic_DNA"/>
</dbReference>
<dbReference type="Pfam" id="PF00126">
    <property type="entry name" value="HTH_1"/>
    <property type="match status" value="1"/>
</dbReference>
<dbReference type="InterPro" id="IPR036390">
    <property type="entry name" value="WH_DNA-bd_sf"/>
</dbReference>
<gene>
    <name evidence="2" type="ORF">G6048_13175</name>
</gene>